<dbReference type="Pfam" id="PF00078">
    <property type="entry name" value="RVT_1"/>
    <property type="match status" value="1"/>
</dbReference>
<feature type="domain" description="SH2" evidence="13">
    <location>
        <begin position="1802"/>
        <end position="1910"/>
    </location>
</feature>
<accession>A0AA88XGI9</accession>
<dbReference type="SUPFAM" id="SSF50729">
    <property type="entry name" value="PH domain-like"/>
    <property type="match status" value="1"/>
</dbReference>
<keyword evidence="5" id="KW-0548">Nucleotidyltransferase</keyword>
<dbReference type="Gene3D" id="1.10.340.70">
    <property type="match status" value="1"/>
</dbReference>
<evidence type="ECO:0000256" key="6">
    <source>
        <dbReference type="ARBA" id="ARBA00022722"/>
    </source>
</evidence>
<dbReference type="PANTHER" id="PTHR37984">
    <property type="entry name" value="PROTEIN CBG26694"/>
    <property type="match status" value="1"/>
</dbReference>
<dbReference type="Pfam" id="PF00665">
    <property type="entry name" value="rve"/>
    <property type="match status" value="1"/>
</dbReference>
<evidence type="ECO:0000256" key="9">
    <source>
        <dbReference type="ARBA" id="ARBA00022918"/>
    </source>
</evidence>
<dbReference type="PROSITE" id="PS50001">
    <property type="entry name" value="SH2"/>
    <property type="match status" value="1"/>
</dbReference>
<dbReference type="InterPro" id="IPR011993">
    <property type="entry name" value="PH-like_dom_sf"/>
</dbReference>
<dbReference type="GO" id="GO:0016787">
    <property type="term" value="F:hydrolase activity"/>
    <property type="evidence" value="ECO:0007669"/>
    <property type="project" value="UniProtKB-KW"/>
</dbReference>
<feature type="compositionally biased region" description="Polar residues" evidence="12">
    <location>
        <begin position="1547"/>
        <end position="1557"/>
    </location>
</feature>
<dbReference type="InterPro" id="IPR001849">
    <property type="entry name" value="PH_domain"/>
</dbReference>
<feature type="compositionally biased region" description="Basic and acidic residues" evidence="12">
    <location>
        <begin position="459"/>
        <end position="470"/>
    </location>
</feature>
<feature type="region of interest" description="Disordered" evidence="12">
    <location>
        <begin position="451"/>
        <end position="470"/>
    </location>
</feature>
<dbReference type="Pfam" id="PF17921">
    <property type="entry name" value="Integrase_H2C2"/>
    <property type="match status" value="1"/>
</dbReference>
<evidence type="ECO:0000259" key="13">
    <source>
        <dbReference type="PROSITE" id="PS50001"/>
    </source>
</evidence>
<dbReference type="Proteomes" id="UP001186944">
    <property type="component" value="Unassembled WGS sequence"/>
</dbReference>
<dbReference type="Gene3D" id="3.10.20.370">
    <property type="match status" value="1"/>
</dbReference>
<dbReference type="SMART" id="SM00233">
    <property type="entry name" value="PH"/>
    <property type="match status" value="1"/>
</dbReference>
<feature type="compositionally biased region" description="Basic residues" evidence="12">
    <location>
        <begin position="207"/>
        <end position="218"/>
    </location>
</feature>
<evidence type="ECO:0000256" key="1">
    <source>
        <dbReference type="ARBA" id="ARBA00010220"/>
    </source>
</evidence>
<dbReference type="Gene3D" id="3.10.10.10">
    <property type="entry name" value="HIV Type 1 Reverse Transcriptase, subunit A, domain 1"/>
    <property type="match status" value="1"/>
</dbReference>
<dbReference type="InterPro" id="IPR050951">
    <property type="entry name" value="Retrovirus_Pol_polyprotein"/>
</dbReference>
<dbReference type="InterPro" id="IPR043128">
    <property type="entry name" value="Rev_trsase/Diguanyl_cyclase"/>
</dbReference>
<dbReference type="InterPro" id="IPR041588">
    <property type="entry name" value="Integrase_H2C2"/>
</dbReference>
<evidence type="ECO:0000256" key="10">
    <source>
        <dbReference type="ARBA" id="ARBA00022999"/>
    </source>
</evidence>
<dbReference type="InterPro" id="IPR036397">
    <property type="entry name" value="RNaseH_sf"/>
</dbReference>
<dbReference type="CDD" id="cd10346">
    <property type="entry name" value="SH2_SH2B_family"/>
    <property type="match status" value="1"/>
</dbReference>
<dbReference type="Pfam" id="PF00017">
    <property type="entry name" value="SH2"/>
    <property type="match status" value="1"/>
</dbReference>
<dbReference type="InterPro" id="IPR012337">
    <property type="entry name" value="RNaseH-like_sf"/>
</dbReference>
<evidence type="ECO:0000259" key="16">
    <source>
        <dbReference type="PROSITE" id="PS50994"/>
    </source>
</evidence>
<keyword evidence="7" id="KW-0255">Endonuclease</keyword>
<feature type="domain" description="Integrase catalytic" evidence="16">
    <location>
        <begin position="1087"/>
        <end position="1251"/>
    </location>
</feature>
<dbReference type="GO" id="GO:0003676">
    <property type="term" value="F:nucleic acid binding"/>
    <property type="evidence" value="ECO:0007669"/>
    <property type="project" value="InterPro"/>
</dbReference>
<dbReference type="PRINTS" id="PR00401">
    <property type="entry name" value="SH2DOMAIN"/>
</dbReference>
<evidence type="ECO:0000256" key="7">
    <source>
        <dbReference type="ARBA" id="ARBA00022759"/>
    </source>
</evidence>
<evidence type="ECO:0000256" key="12">
    <source>
        <dbReference type="SAM" id="MobiDB-lite"/>
    </source>
</evidence>
<evidence type="ECO:0000256" key="4">
    <source>
        <dbReference type="ARBA" id="ARBA00022679"/>
    </source>
</evidence>
<dbReference type="InterPro" id="IPR000980">
    <property type="entry name" value="SH2"/>
</dbReference>
<dbReference type="SUPFAM" id="SSF55550">
    <property type="entry name" value="SH2 domain"/>
    <property type="match status" value="1"/>
</dbReference>
<evidence type="ECO:0000256" key="2">
    <source>
        <dbReference type="ARBA" id="ARBA00012493"/>
    </source>
</evidence>
<comment type="similarity">
    <text evidence="1">Belongs to the SH2B adapter family.</text>
</comment>
<dbReference type="Gene3D" id="2.40.70.10">
    <property type="entry name" value="Acid Proteases"/>
    <property type="match status" value="1"/>
</dbReference>
<evidence type="ECO:0000256" key="11">
    <source>
        <dbReference type="PROSITE-ProRule" id="PRU00191"/>
    </source>
</evidence>
<feature type="domain" description="Reverse transcriptase" evidence="15">
    <location>
        <begin position="541"/>
        <end position="718"/>
    </location>
</feature>
<dbReference type="InterPro" id="IPR001584">
    <property type="entry name" value="Integrase_cat-core"/>
</dbReference>
<feature type="compositionally biased region" description="Pro residues" evidence="12">
    <location>
        <begin position="1352"/>
        <end position="1369"/>
    </location>
</feature>
<dbReference type="GO" id="GO:0003964">
    <property type="term" value="F:RNA-directed DNA polymerase activity"/>
    <property type="evidence" value="ECO:0007669"/>
    <property type="project" value="UniProtKB-KW"/>
</dbReference>
<keyword evidence="3" id="KW-0597">Phosphoprotein</keyword>
<dbReference type="CDD" id="cd01647">
    <property type="entry name" value="RT_LTR"/>
    <property type="match status" value="1"/>
</dbReference>
<keyword evidence="6" id="KW-0540">Nuclease</keyword>
<gene>
    <name evidence="17" type="ORF">FSP39_022075</name>
</gene>
<feature type="compositionally biased region" description="Basic residues" evidence="12">
    <location>
        <begin position="1521"/>
        <end position="1546"/>
    </location>
</feature>
<dbReference type="Pfam" id="PF00169">
    <property type="entry name" value="PH"/>
    <property type="match status" value="1"/>
</dbReference>
<feature type="region of interest" description="Disordered" evidence="12">
    <location>
        <begin position="1463"/>
        <end position="1576"/>
    </location>
</feature>
<keyword evidence="9" id="KW-0695">RNA-directed DNA polymerase</keyword>
<dbReference type="InterPro" id="IPR021109">
    <property type="entry name" value="Peptidase_aspartic_dom_sf"/>
</dbReference>
<dbReference type="InterPro" id="IPR036860">
    <property type="entry name" value="SH2_dom_sf"/>
</dbReference>
<dbReference type="FunFam" id="3.10.20.370:FF:000001">
    <property type="entry name" value="Retrovirus-related Pol polyprotein from transposon 17.6-like protein"/>
    <property type="match status" value="1"/>
</dbReference>
<organism evidence="17 18">
    <name type="scientific">Pinctada imbricata</name>
    <name type="common">Atlantic pearl-oyster</name>
    <name type="synonym">Pinctada martensii</name>
    <dbReference type="NCBI Taxonomy" id="66713"/>
    <lineage>
        <taxon>Eukaryota</taxon>
        <taxon>Metazoa</taxon>
        <taxon>Spiralia</taxon>
        <taxon>Lophotrochozoa</taxon>
        <taxon>Mollusca</taxon>
        <taxon>Bivalvia</taxon>
        <taxon>Autobranchia</taxon>
        <taxon>Pteriomorphia</taxon>
        <taxon>Pterioida</taxon>
        <taxon>Pterioidea</taxon>
        <taxon>Pteriidae</taxon>
        <taxon>Pinctada</taxon>
    </lineage>
</organism>
<feature type="compositionally biased region" description="Low complexity" evidence="12">
    <location>
        <begin position="1391"/>
        <end position="1403"/>
    </location>
</feature>
<sequence>MADLSGLPIPKMDWENSNLPETWRKFQSTVELMFKGPLSAKEEEIHVTYLLLWVGEKGREIADTWTDMSADDKKQLAPHYERFKNHVQPKLNPIFARYKFNLSTQGNDSIEQYVTRLRTLAKDCSFTNKDKMIRDRIVFGVTQEKAREKLINVGADLTLDRAIQIVQTYEYSQLQLKTMKGEVDEIHAKSRDRGRPAHPVHSEHCRRTTHRTPFHKQRPQPQKTYVPKTEHAPPKPKAKPNKSALKVPECDKCGYSHRSTEHCPAKGKQCAKCKKYNHFAKLCKSVYALNVNDDVNDEMYDYDDVYAYECDDDVESESDSFVIDSISNVSEITCTNDQAFCVLKVDTLTEPKSVRFKIDTGSQVNIMPKRIFDVLKLDENHNVQITPSNARLTSYSGESLDSLGCCNLKCSYSEKSMFVRFHIIDTCSSAILGLKDCLAFKLIKLVYQCDTQSPPTPSRSREAPKEKVEIKTPKQILSKGTLDKDKVLSEYSDIFEGIGKFPGECNIQIDPAIPPVVHPPRKVPLALHDRLAQELTRMETEGIITKVTEPTQWVNSLVVVETSSGKLRVCLDPRDLNKAIQRPHYPMRTLEDTLPELSGAKIFTKLDLRCGYWTIPLSKDSSYLTTFNTPFGRYRYLRLPFGLKSSQDEFQRKVDECFEGIPGVVALVDDILVFGKNQADHDLALRKVLDKARQTGLKFNSDKLYVAVDKVKYFGHILTSTGIEPDPDKVAAILHMPPPTNKAELQTMLGMMTYLSKFAPNLSSLTSPMRKLLAKDTVFVWDEPQQHALEKVKIVLTSSPGPILRYFDPSQPIVLQVDASKHGLGAALLQEGKPIAYASKSLTPSECDYAQIEKELFAIVFGCKRFHQYIYGRKVTVQSDHKPLVPIFKKPLHAAPPRLQRMLLQLGNYDLDITYVPGTKIPLADTLSRKHLPNTFPKYSKGMDSHVHSILSHMPISNRKLDEIRTATANDLDLQTLIKVILNGWPSERRSCDPSLIEFWNHRDELTYLDGLVLKGHKILIPRSLRKMMLEHLHIGHAGIERTLRRARTTLFWPGLSNDVCNLVSSCPECLTYKNSNPKEPLTPHSFPDYPWQTVATDLFHWDDKEYLVIVDYYSRYFEVCHLNSTTSKSVIKQMKSVFSRFGIPEKVVSDNGPQYSSSDFTKFSSDYGFMHTTSSPRYPQSNGLAERTVQTIKRIFQKAKDSKSDPYLGLLEYRNTPIDNSGYSPAELLQGRQLRSILPILPSQLTPKVMDHSRARSIMQANKDRTTKVYNRSSHILPPLKEGEIARFQQDSRIWKPCQIISRLNDKSYAIKTPNGTTFRRNRRHLTKSNEEFHSNLHSAPNIFDNAHSSPVPPPPSQEQTPPQPTPVEQPTINDDTASSPPIVKPYVTRSGRASRLSSGASLPKDPLIFAKKFVEYFLQHFDRQIKRTSYFFENDSTQLKSTFYGNDPVFSGLPTERVSVSRQSSTSSVHSSPVEVNANGGVQDPLFDDYSENVSPTASAGNLQNVSHQSSDDVSPSKQSHKQKGFLRRFSFRKKSSDKHKTRLKSNSDSNVTVNSHRKHKNSHRSKDAKSPTKCDIDGEIKLDSIVNVLTGEDSKGKSRWEKTRLVLKAATGGDLLEFYSPPKLLKPKAGLFCFLITEVRETTSLEMPDNHQHTFVLKGQGTSEYVIEAHSRESMQAWLTAISTCINSSPPVDPTVSPSGGSSPGDILCFDTILQIQPYSSVAPPKAVWVIVHHQTFLPALDQSAATRTCRIGMLGESPHSAPGPLDMSSSPRFPSDLADHEAHGGEMPIDQLLREYPWFHGTLTRLEAAQLVLQQGQVGHGVFLVRQSETRKGEYVLTFNFQGRAKHLRMTINNDGQCRVQHLWFQSIFDMLEHFRTHPIPLESGGSSGRYINRICSCNRKTSNPSDDEGIPTFKGRNSGSQWARAGNWWAGCRQRCSDNKWPSAGTN</sequence>
<dbReference type="InterPro" id="IPR035057">
    <property type="entry name" value="SH2B1_SH2"/>
</dbReference>
<dbReference type="SMART" id="SM00252">
    <property type="entry name" value="SH2"/>
    <property type="match status" value="1"/>
</dbReference>
<dbReference type="PANTHER" id="PTHR37984:SF7">
    <property type="entry name" value="INTEGRASE CATALYTIC DOMAIN-CONTAINING PROTEIN"/>
    <property type="match status" value="1"/>
</dbReference>
<feature type="region of interest" description="Disordered" evidence="12">
    <location>
        <begin position="1340"/>
        <end position="1403"/>
    </location>
</feature>
<keyword evidence="4" id="KW-0808">Transferase</keyword>
<dbReference type="FunFam" id="3.30.505.10:FF:000008">
    <property type="entry name" value="SH2B adapter protein 1 isoform 2"/>
    <property type="match status" value="1"/>
</dbReference>
<dbReference type="Gene3D" id="3.30.420.10">
    <property type="entry name" value="Ribonuclease H-like superfamily/Ribonuclease H"/>
    <property type="match status" value="1"/>
</dbReference>
<reference evidence="17" key="1">
    <citation type="submission" date="2019-08" db="EMBL/GenBank/DDBJ databases">
        <title>The improved chromosome-level genome for the pearl oyster Pinctada fucata martensii using PacBio sequencing and Hi-C.</title>
        <authorList>
            <person name="Zheng Z."/>
        </authorList>
    </citation>
    <scope>NUCLEOTIDE SEQUENCE</scope>
    <source>
        <strain evidence="17">ZZ-2019</strain>
        <tissue evidence="17">Adductor muscle</tissue>
    </source>
</reference>
<feature type="compositionally biased region" description="Basic and acidic residues" evidence="12">
    <location>
        <begin position="1567"/>
        <end position="1576"/>
    </location>
</feature>
<keyword evidence="8" id="KW-0378">Hydrolase</keyword>
<dbReference type="SUPFAM" id="SSF53098">
    <property type="entry name" value="Ribonuclease H-like"/>
    <property type="match status" value="1"/>
</dbReference>
<evidence type="ECO:0000259" key="15">
    <source>
        <dbReference type="PROSITE" id="PS50878"/>
    </source>
</evidence>
<dbReference type="Pfam" id="PF17917">
    <property type="entry name" value="RT_RNaseH"/>
    <property type="match status" value="1"/>
</dbReference>
<evidence type="ECO:0000259" key="14">
    <source>
        <dbReference type="PROSITE" id="PS50003"/>
    </source>
</evidence>
<dbReference type="Gene3D" id="3.30.70.270">
    <property type="match status" value="2"/>
</dbReference>
<dbReference type="Gene3D" id="2.30.29.30">
    <property type="entry name" value="Pleckstrin-homology domain (PH domain)/Phosphotyrosine-binding domain (PTB)"/>
    <property type="match status" value="1"/>
</dbReference>
<evidence type="ECO:0000256" key="5">
    <source>
        <dbReference type="ARBA" id="ARBA00022695"/>
    </source>
</evidence>
<feature type="region of interest" description="Disordered" evidence="12">
    <location>
        <begin position="187"/>
        <end position="244"/>
    </location>
</feature>
<name>A0AA88XGI9_PINIB</name>
<dbReference type="GO" id="GO:0015074">
    <property type="term" value="P:DNA integration"/>
    <property type="evidence" value="ECO:0007669"/>
    <property type="project" value="InterPro"/>
</dbReference>
<proteinExistence type="inferred from homology"/>
<evidence type="ECO:0000256" key="8">
    <source>
        <dbReference type="ARBA" id="ARBA00022801"/>
    </source>
</evidence>
<evidence type="ECO:0000313" key="17">
    <source>
        <dbReference type="EMBL" id="KAK3084959.1"/>
    </source>
</evidence>
<keyword evidence="10 11" id="KW-0727">SH2 domain</keyword>
<keyword evidence="18" id="KW-1185">Reference proteome</keyword>
<dbReference type="CDD" id="cd05481">
    <property type="entry name" value="retropepsin_like_LTR_1"/>
    <property type="match status" value="1"/>
</dbReference>
<dbReference type="FunFam" id="3.30.70.270:FF:000063">
    <property type="entry name" value="Zinc knuckle domaincontaining protein"/>
    <property type="match status" value="1"/>
</dbReference>
<dbReference type="FunFam" id="1.10.340.70:FF:000003">
    <property type="entry name" value="Protein CBG25708"/>
    <property type="match status" value="1"/>
</dbReference>
<protein>
    <recommendedName>
        <fullName evidence="2">RNA-directed DNA polymerase</fullName>
        <ecNumber evidence="2">2.7.7.49</ecNumber>
    </recommendedName>
</protein>
<dbReference type="InterPro" id="IPR041373">
    <property type="entry name" value="RT_RNaseH"/>
</dbReference>
<dbReference type="InterPro" id="IPR043502">
    <property type="entry name" value="DNA/RNA_pol_sf"/>
</dbReference>
<feature type="domain" description="PH" evidence="14">
    <location>
        <begin position="1582"/>
        <end position="1690"/>
    </location>
</feature>
<dbReference type="InterPro" id="IPR000477">
    <property type="entry name" value="RT_dom"/>
</dbReference>
<feature type="compositionally biased region" description="Basic and acidic residues" evidence="12">
    <location>
        <begin position="187"/>
        <end position="206"/>
    </location>
</feature>
<feature type="compositionally biased region" description="Polar residues" evidence="12">
    <location>
        <begin position="1494"/>
        <end position="1520"/>
    </location>
</feature>
<dbReference type="SUPFAM" id="SSF56672">
    <property type="entry name" value="DNA/RNA polymerases"/>
    <property type="match status" value="1"/>
</dbReference>
<dbReference type="FunFam" id="3.30.420.10:FF:000063">
    <property type="entry name" value="Retrovirus-related Pol polyprotein from transposon 297-like Protein"/>
    <property type="match status" value="1"/>
</dbReference>
<comment type="caution">
    <text evidence="17">The sequence shown here is derived from an EMBL/GenBank/DDBJ whole genome shotgun (WGS) entry which is preliminary data.</text>
</comment>
<dbReference type="PROSITE" id="PS50878">
    <property type="entry name" value="RT_POL"/>
    <property type="match status" value="1"/>
</dbReference>
<evidence type="ECO:0000256" key="3">
    <source>
        <dbReference type="ARBA" id="ARBA00022553"/>
    </source>
</evidence>
<dbReference type="PROSITE" id="PS50994">
    <property type="entry name" value="INTEGRASE"/>
    <property type="match status" value="1"/>
</dbReference>
<dbReference type="PROSITE" id="PS50003">
    <property type="entry name" value="PH_DOMAIN"/>
    <property type="match status" value="1"/>
</dbReference>
<dbReference type="EC" id="2.7.7.49" evidence="2"/>
<dbReference type="GO" id="GO:0004519">
    <property type="term" value="F:endonuclease activity"/>
    <property type="evidence" value="ECO:0007669"/>
    <property type="project" value="UniProtKB-KW"/>
</dbReference>
<dbReference type="Gene3D" id="3.30.505.10">
    <property type="entry name" value="SH2 domain"/>
    <property type="match status" value="1"/>
</dbReference>
<feature type="compositionally biased region" description="Low complexity" evidence="12">
    <location>
        <begin position="1463"/>
        <end position="1478"/>
    </location>
</feature>
<dbReference type="EMBL" id="VSWD01000013">
    <property type="protein sequence ID" value="KAK3084959.1"/>
    <property type="molecule type" value="Genomic_DNA"/>
</dbReference>
<evidence type="ECO:0000313" key="18">
    <source>
        <dbReference type="Proteomes" id="UP001186944"/>
    </source>
</evidence>
<dbReference type="CDD" id="cd09274">
    <property type="entry name" value="RNase_HI_RT_Ty3"/>
    <property type="match status" value="1"/>
</dbReference>
<dbReference type="CDD" id="cd01231">
    <property type="entry name" value="PH_SH2B_family"/>
    <property type="match status" value="1"/>
</dbReference>